<feature type="compositionally biased region" description="Basic and acidic residues" evidence="1">
    <location>
        <begin position="37"/>
        <end position="55"/>
    </location>
</feature>
<reference evidence="2 3" key="1">
    <citation type="journal article" date="2014" name="PLoS Genet.">
        <title>Phylogenetically driven sequencing of extremely halophilic archaea reveals strategies for static and dynamic osmo-response.</title>
        <authorList>
            <person name="Becker E.A."/>
            <person name="Seitzer P.M."/>
            <person name="Tritt A."/>
            <person name="Larsen D."/>
            <person name="Krusor M."/>
            <person name="Yao A.I."/>
            <person name="Wu D."/>
            <person name="Madern D."/>
            <person name="Eisen J.A."/>
            <person name="Darling A.E."/>
            <person name="Facciotti M.T."/>
        </authorList>
    </citation>
    <scope>NUCLEOTIDE SEQUENCE [LARGE SCALE GENOMIC DNA]</scope>
    <source>
        <strain evidence="2 3">JCM 13563</strain>
    </source>
</reference>
<feature type="compositionally biased region" description="Low complexity" evidence="1">
    <location>
        <begin position="56"/>
        <end position="69"/>
    </location>
</feature>
<sequence length="234" mass="24471">MDRRTFIGATGIGVGLTGCLDTNRTDSSGGNGTGDATKPRDSTDAATDSDERRVGTTDSSDTDGSSDGSSKTDAETDESDDPSEMCIRDRSKTDAETDESDDPGDGTSDSKRDVAFDSCTRATVTGSFEDGDVALASTGFYDDGLYGNTLLEDGVVFGTDVDAPFSGTVVFEIADGSTVRERDGEIVVEISEYGSDGTVISSLTTRRADYERVTPTHENPHASDCLSDLAPDDG</sequence>
<dbReference type="Proteomes" id="UP000011615">
    <property type="component" value="Unassembled WGS sequence"/>
</dbReference>
<proteinExistence type="predicted"/>
<name>M0CE91_9EURY</name>
<feature type="region of interest" description="Disordered" evidence="1">
    <location>
        <begin position="1"/>
        <end position="113"/>
    </location>
</feature>
<dbReference type="AlphaFoldDB" id="M0CE91"/>
<organism evidence="2 3">
    <name type="scientific">Natrinema limicola JCM 13563</name>
    <dbReference type="NCBI Taxonomy" id="1230457"/>
    <lineage>
        <taxon>Archaea</taxon>
        <taxon>Methanobacteriati</taxon>
        <taxon>Methanobacteriota</taxon>
        <taxon>Stenosarchaea group</taxon>
        <taxon>Halobacteria</taxon>
        <taxon>Halobacteriales</taxon>
        <taxon>Natrialbaceae</taxon>
        <taxon>Natrinema</taxon>
    </lineage>
</organism>
<dbReference type="EMBL" id="AOIT01000035">
    <property type="protein sequence ID" value="ELZ20958.1"/>
    <property type="molecule type" value="Genomic_DNA"/>
</dbReference>
<evidence type="ECO:0000313" key="3">
    <source>
        <dbReference type="Proteomes" id="UP000011615"/>
    </source>
</evidence>
<protein>
    <submittedName>
        <fullName evidence="2">Uncharacterized protein</fullName>
    </submittedName>
</protein>
<evidence type="ECO:0000256" key="1">
    <source>
        <dbReference type="SAM" id="MobiDB-lite"/>
    </source>
</evidence>
<feature type="compositionally biased region" description="Basic and acidic residues" evidence="1">
    <location>
        <begin position="86"/>
        <end position="95"/>
    </location>
</feature>
<feature type="region of interest" description="Disordered" evidence="1">
    <location>
        <begin position="210"/>
        <end position="234"/>
    </location>
</feature>
<dbReference type="eggNOG" id="arCOG03256">
    <property type="taxonomic scope" value="Archaea"/>
</dbReference>
<gene>
    <name evidence="2" type="ORF">C476_09993</name>
</gene>
<dbReference type="PATRIC" id="fig|1230457.4.peg.2017"/>
<comment type="caution">
    <text evidence="2">The sequence shown here is derived from an EMBL/GenBank/DDBJ whole genome shotgun (WGS) entry which is preliminary data.</text>
</comment>
<evidence type="ECO:0000313" key="2">
    <source>
        <dbReference type="EMBL" id="ELZ20958.1"/>
    </source>
</evidence>
<keyword evidence="3" id="KW-1185">Reference proteome</keyword>
<dbReference type="PROSITE" id="PS51257">
    <property type="entry name" value="PROKAR_LIPOPROTEIN"/>
    <property type="match status" value="1"/>
</dbReference>
<accession>M0CE91</accession>
<feature type="compositionally biased region" description="Basic and acidic residues" evidence="1">
    <location>
        <begin position="210"/>
        <end position="221"/>
    </location>
</feature>